<keyword evidence="3" id="KW-0050">Antiport</keyword>
<keyword evidence="3" id="KW-0813">Transport</keyword>
<comment type="similarity">
    <text evidence="2">Belongs to the CPA3 antiporters (TC 2.A.63) subunit G family.</text>
</comment>
<dbReference type="PANTHER" id="PTHR34703:SF1">
    <property type="entry name" value="ANTIPORTER SUBUNIT MNHG2-RELATED"/>
    <property type="match status" value="1"/>
</dbReference>
<reference evidence="5" key="1">
    <citation type="journal article" date="2014" name="Int. J. Syst. Evol. Microbiol.">
        <title>Complete genome sequence of Corynebacterium casei LMG S-19264T (=DSM 44701T), isolated from a smear-ripened cheese.</title>
        <authorList>
            <consortium name="US DOE Joint Genome Institute (JGI-PGF)"/>
            <person name="Walter F."/>
            <person name="Albersmeier A."/>
            <person name="Kalinowski J."/>
            <person name="Ruckert C."/>
        </authorList>
    </citation>
    <scope>NUCLEOTIDE SEQUENCE</scope>
    <source>
        <strain evidence="5">CGMCC 1.12360</strain>
    </source>
</reference>
<dbReference type="NCBIfam" id="TIGR01300">
    <property type="entry name" value="CPA3_mnhG_phaG"/>
    <property type="match status" value="1"/>
</dbReference>
<feature type="transmembrane region" description="Helical" evidence="4">
    <location>
        <begin position="42"/>
        <end position="62"/>
    </location>
</feature>
<name>A0A8J3EJA1_9BACI</name>
<keyword evidence="4" id="KW-0472">Membrane</keyword>
<accession>A0A8J3EJA1</accession>
<reference evidence="5" key="2">
    <citation type="submission" date="2020-09" db="EMBL/GenBank/DDBJ databases">
        <authorList>
            <person name="Sun Q."/>
            <person name="Zhou Y."/>
        </authorList>
    </citation>
    <scope>NUCLEOTIDE SEQUENCE</scope>
    <source>
        <strain evidence="5">CGMCC 1.12360</strain>
    </source>
</reference>
<evidence type="ECO:0000256" key="2">
    <source>
        <dbReference type="ARBA" id="ARBA00008404"/>
    </source>
</evidence>
<dbReference type="EMBL" id="BMEV01000006">
    <property type="protein sequence ID" value="GGH70424.1"/>
    <property type="molecule type" value="Genomic_DNA"/>
</dbReference>
<dbReference type="InterPro" id="IPR005133">
    <property type="entry name" value="PhaG_MnhG_YufB"/>
</dbReference>
<dbReference type="GO" id="GO:0015385">
    <property type="term" value="F:sodium:proton antiporter activity"/>
    <property type="evidence" value="ECO:0007669"/>
    <property type="project" value="TreeGrafter"/>
</dbReference>
<keyword evidence="4" id="KW-1133">Transmembrane helix</keyword>
<comment type="subcellular location">
    <subcellularLocation>
        <location evidence="1">Membrane</location>
        <topology evidence="1">Multi-pass membrane protein</topology>
    </subcellularLocation>
</comment>
<protein>
    <submittedName>
        <fullName evidence="5">Na+/H+ antiporter subunit G</fullName>
    </submittedName>
</protein>
<evidence type="ECO:0000256" key="4">
    <source>
        <dbReference type="SAM" id="Phobius"/>
    </source>
</evidence>
<keyword evidence="4" id="KW-0812">Transmembrane</keyword>
<dbReference type="PANTHER" id="PTHR34703">
    <property type="entry name" value="ANTIPORTER SUBUNIT MNHG2-RELATED"/>
    <property type="match status" value="1"/>
</dbReference>
<comment type="caution">
    <text evidence="5">The sequence shown here is derived from an EMBL/GenBank/DDBJ whole genome shotgun (WGS) entry which is preliminary data.</text>
</comment>
<gene>
    <name evidence="5" type="ORF">GCM10010978_05340</name>
</gene>
<keyword evidence="6" id="KW-1185">Reference proteome</keyword>
<dbReference type="Pfam" id="PF03334">
    <property type="entry name" value="PhaG_MnhG_YufB"/>
    <property type="match status" value="1"/>
</dbReference>
<evidence type="ECO:0000256" key="3">
    <source>
        <dbReference type="ARBA" id="ARBA00022449"/>
    </source>
</evidence>
<dbReference type="RefSeq" id="WP_188390830.1">
    <property type="nucleotide sequence ID" value="NZ_BMEV01000006.1"/>
</dbReference>
<evidence type="ECO:0000256" key="1">
    <source>
        <dbReference type="ARBA" id="ARBA00004141"/>
    </source>
</evidence>
<dbReference type="GO" id="GO:0016020">
    <property type="term" value="C:membrane"/>
    <property type="evidence" value="ECO:0007669"/>
    <property type="project" value="UniProtKB-SubCell"/>
</dbReference>
<evidence type="ECO:0000313" key="5">
    <source>
        <dbReference type="EMBL" id="GGH70424.1"/>
    </source>
</evidence>
<dbReference type="AlphaFoldDB" id="A0A8J3EJA1"/>
<evidence type="ECO:0000313" key="6">
    <source>
        <dbReference type="Proteomes" id="UP000602050"/>
    </source>
</evidence>
<dbReference type="NCBIfam" id="NF009314">
    <property type="entry name" value="PRK12674.1-2"/>
    <property type="match status" value="1"/>
</dbReference>
<feature type="transmembrane region" description="Helical" evidence="4">
    <location>
        <begin position="6"/>
        <end position="30"/>
    </location>
</feature>
<sequence>MNVKEMIDFIAVLLIFIGSVIAVISAIGLIRFPDIYNRAHAGTKAATLAVLLTLSGVFIYFWVSENYFSIRLLLGIIFVFMTSPVSGHLVTRAAYRSGVKMADSSIEDELGEAIRKSQDEKST</sequence>
<dbReference type="NCBIfam" id="NF009236">
    <property type="entry name" value="PRK12586.1"/>
    <property type="match status" value="1"/>
</dbReference>
<proteinExistence type="inferred from homology"/>
<feature type="transmembrane region" description="Helical" evidence="4">
    <location>
        <begin position="68"/>
        <end position="91"/>
    </location>
</feature>
<organism evidence="5 6">
    <name type="scientific">Compostibacillus humi</name>
    <dbReference type="NCBI Taxonomy" id="1245525"/>
    <lineage>
        <taxon>Bacteria</taxon>
        <taxon>Bacillati</taxon>
        <taxon>Bacillota</taxon>
        <taxon>Bacilli</taxon>
        <taxon>Bacillales</taxon>
        <taxon>Bacillaceae</taxon>
        <taxon>Compostibacillus</taxon>
    </lineage>
</organism>
<dbReference type="Proteomes" id="UP000602050">
    <property type="component" value="Unassembled WGS sequence"/>
</dbReference>